<dbReference type="InterPro" id="IPR041657">
    <property type="entry name" value="HTH_17"/>
</dbReference>
<dbReference type="Proteomes" id="UP000192652">
    <property type="component" value="Unassembled WGS sequence"/>
</dbReference>
<evidence type="ECO:0000259" key="1">
    <source>
        <dbReference type="Pfam" id="PF12728"/>
    </source>
</evidence>
<gene>
    <name evidence="2" type="ORF">BTR14_18465</name>
</gene>
<feature type="domain" description="Helix-turn-helix" evidence="1">
    <location>
        <begin position="3"/>
        <end position="51"/>
    </location>
</feature>
<dbReference type="Pfam" id="PF12728">
    <property type="entry name" value="HTH_17"/>
    <property type="match status" value="1"/>
</dbReference>
<name>A0ABX3P9Z2_9HYPH</name>
<organism evidence="2 3">
    <name type="scientific">Xaviernesmea rhizosphaerae</name>
    <dbReference type="NCBI Taxonomy" id="1672749"/>
    <lineage>
        <taxon>Bacteria</taxon>
        <taxon>Pseudomonadati</taxon>
        <taxon>Pseudomonadota</taxon>
        <taxon>Alphaproteobacteria</taxon>
        <taxon>Hyphomicrobiales</taxon>
        <taxon>Rhizobiaceae</taxon>
        <taxon>Rhizobium/Agrobacterium group</taxon>
        <taxon>Xaviernesmea</taxon>
    </lineage>
</organism>
<evidence type="ECO:0000313" key="3">
    <source>
        <dbReference type="Proteomes" id="UP000192652"/>
    </source>
</evidence>
<accession>A0ABX3P9Z2</accession>
<proteinExistence type="predicted"/>
<protein>
    <recommendedName>
        <fullName evidence="1">Helix-turn-helix domain-containing protein</fullName>
    </recommendedName>
</protein>
<sequence>MMMLTEPEVAERLRCSTSKIKRLRAAGKLAYLPGRPVLIDERDLDAFISGQKRIGRELERPSNETAANTDEAREWALAQVLGLKKK</sequence>
<reference evidence="2 3" key="1">
    <citation type="journal article" date="2017" name="Antonie Van Leeuwenhoek">
        <title>Rhizobium rhizosphaerae sp. nov., a novel species isolated from rice rhizosphere.</title>
        <authorList>
            <person name="Zhao J.J."/>
            <person name="Zhang J."/>
            <person name="Zhang R.J."/>
            <person name="Zhang C.W."/>
            <person name="Yin H.Q."/>
            <person name="Zhang X.X."/>
        </authorList>
    </citation>
    <scope>NUCLEOTIDE SEQUENCE [LARGE SCALE GENOMIC DNA]</scope>
    <source>
        <strain evidence="2 3">RD15</strain>
    </source>
</reference>
<evidence type="ECO:0000313" key="2">
    <source>
        <dbReference type="EMBL" id="OQP84614.1"/>
    </source>
</evidence>
<dbReference type="EMBL" id="MSPX01000019">
    <property type="protein sequence ID" value="OQP84614.1"/>
    <property type="molecule type" value="Genomic_DNA"/>
</dbReference>
<comment type="caution">
    <text evidence="2">The sequence shown here is derived from an EMBL/GenBank/DDBJ whole genome shotgun (WGS) entry which is preliminary data.</text>
</comment>
<keyword evidence="3" id="KW-1185">Reference proteome</keyword>